<organism evidence="1 2">
    <name type="scientific">Synechococcus elongatus (strain ATCC 33912 / PCC 7942 / FACHB-805)</name>
    <name type="common">Anacystis nidulans R2</name>
    <dbReference type="NCBI Taxonomy" id="1140"/>
    <lineage>
        <taxon>Bacteria</taxon>
        <taxon>Bacillati</taxon>
        <taxon>Cyanobacteriota</taxon>
        <taxon>Cyanophyceae</taxon>
        <taxon>Synechococcales</taxon>
        <taxon>Synechococcaceae</taxon>
        <taxon>Synechococcus</taxon>
    </lineage>
</organism>
<reference evidence="2" key="1">
    <citation type="submission" date="2005-08" db="EMBL/GenBank/DDBJ databases">
        <title>Complete sequence of chromosome 1 of Synechococcus elongatus PCC 7942.</title>
        <authorList>
            <consortium name="US DOE Joint Genome Institute"/>
            <person name="Copeland A."/>
            <person name="Lucas S."/>
            <person name="Lapidus A."/>
            <person name="Barry K."/>
            <person name="Detter J.C."/>
            <person name="Glavina T."/>
            <person name="Hammon N."/>
            <person name="Israni S."/>
            <person name="Pitluck S."/>
            <person name="Schmutz J."/>
            <person name="Larimer F."/>
            <person name="Land M."/>
            <person name="Kyrpides N."/>
            <person name="Lykidis A."/>
            <person name="Richardson P."/>
        </authorList>
    </citation>
    <scope>NUCLEOTIDE SEQUENCE [LARGE SCALE GENOMIC DNA]</scope>
    <source>
        <strain evidence="2">ATCC 33912 / PCC 7942 / FACHB-805</strain>
    </source>
</reference>
<dbReference type="GeneID" id="72429229"/>
<name>Q31R78_SYNE7</name>
<dbReference type="AlphaFoldDB" id="Q31R78"/>
<accession>Q31R78</accession>
<dbReference type="BioCyc" id="SYNEL:SYNPCC7942_0409-MONOMER"/>
<evidence type="ECO:0000313" key="1">
    <source>
        <dbReference type="EMBL" id="ABB56441.1"/>
    </source>
</evidence>
<evidence type="ECO:0000313" key="2">
    <source>
        <dbReference type="Proteomes" id="UP000889800"/>
    </source>
</evidence>
<proteinExistence type="predicted"/>
<dbReference type="EMBL" id="CP000100">
    <property type="protein sequence ID" value="ABB56441.1"/>
    <property type="molecule type" value="Genomic_DNA"/>
</dbReference>
<gene>
    <name evidence="1" type="ordered locus">Synpcc7942_0409</name>
</gene>
<dbReference type="Proteomes" id="UP000889800">
    <property type="component" value="Chromosome"/>
</dbReference>
<keyword evidence="2" id="KW-1185">Reference proteome</keyword>
<dbReference type="GO" id="GO:0006355">
    <property type="term" value="P:regulation of DNA-templated transcription"/>
    <property type="evidence" value="ECO:0007669"/>
    <property type="project" value="InterPro"/>
</dbReference>
<dbReference type="RefSeq" id="WP_011377569.1">
    <property type="nucleotide sequence ID" value="NC_007604.1"/>
</dbReference>
<dbReference type="STRING" id="1140.Synpcc7942_0409"/>
<dbReference type="KEGG" id="syf:Synpcc7942_0409"/>
<protein>
    <recommendedName>
        <fullName evidence="3">Ribbon-helix-helix protein CopG domain-containing protein</fullName>
    </recommendedName>
</protein>
<dbReference type="HOGENOM" id="CLU_2385060_0_0_3"/>
<dbReference type="PaxDb" id="1140-Synpcc7942_0409"/>
<sequence length="94" mass="10639">MNNHARSEEEILIQSIESGEWHSVDSLSSEIKRYQNYAQAQSETEIKVTLSLSEVHQLQATAEQLETSVSELIAQAVRRYLHVDTVVRDPAISD</sequence>
<evidence type="ECO:0008006" key="3">
    <source>
        <dbReference type="Google" id="ProtNLM"/>
    </source>
</evidence>